<dbReference type="PANTHER" id="PTHR38682:SF1">
    <property type="entry name" value="V-TYPE ATP SYNTHASE SUBUNIT C"/>
    <property type="match status" value="1"/>
</dbReference>
<dbReference type="InterPro" id="IPR002843">
    <property type="entry name" value="ATPase_V0-cplx_csu/dsu"/>
</dbReference>
<evidence type="ECO:0000256" key="3">
    <source>
        <dbReference type="ARBA" id="ARBA00023065"/>
    </source>
</evidence>
<dbReference type="Gene3D" id="1.20.1690.10">
    <property type="entry name" value="V-type ATP synthase subunit C domain"/>
    <property type="match status" value="2"/>
</dbReference>
<accession>A0A2N6ULH1</accession>
<dbReference type="AlphaFoldDB" id="A0A2N6ULH1"/>
<comment type="caution">
    <text evidence="4">The sequence shown here is derived from an EMBL/GenBank/DDBJ whole genome shotgun (WGS) entry which is preliminary data.</text>
</comment>
<dbReference type="Proteomes" id="UP000235658">
    <property type="component" value="Unassembled WGS sequence"/>
</dbReference>
<dbReference type="Pfam" id="PF01992">
    <property type="entry name" value="vATP-synt_AC39"/>
    <property type="match status" value="1"/>
</dbReference>
<dbReference type="GeneID" id="84578092"/>
<evidence type="ECO:0000256" key="2">
    <source>
        <dbReference type="ARBA" id="ARBA00022448"/>
    </source>
</evidence>
<organism evidence="4 5">
    <name type="scientific">Anaerococcus hydrogenalis</name>
    <dbReference type="NCBI Taxonomy" id="33029"/>
    <lineage>
        <taxon>Bacteria</taxon>
        <taxon>Bacillati</taxon>
        <taxon>Bacillota</taxon>
        <taxon>Tissierellia</taxon>
        <taxon>Tissierellales</taxon>
        <taxon>Peptoniphilaceae</taxon>
        <taxon>Anaerococcus</taxon>
    </lineage>
</organism>
<protein>
    <recommendedName>
        <fullName evidence="6">V-type ATP synthase subunit C</fullName>
    </recommendedName>
</protein>
<proteinExistence type="inferred from homology"/>
<evidence type="ECO:0000256" key="1">
    <source>
        <dbReference type="ARBA" id="ARBA00006709"/>
    </source>
</evidence>
<dbReference type="EMBL" id="PNHP01000001">
    <property type="protein sequence ID" value="PMC82665.1"/>
    <property type="molecule type" value="Genomic_DNA"/>
</dbReference>
<dbReference type="InterPro" id="IPR035067">
    <property type="entry name" value="V-type_ATPase_csu/dsu"/>
</dbReference>
<name>A0A2N6ULH1_9FIRM</name>
<dbReference type="PANTHER" id="PTHR38682">
    <property type="entry name" value="V-TYPE ATP SYNTHASE SUBUNIT C"/>
    <property type="match status" value="1"/>
</dbReference>
<evidence type="ECO:0000313" key="5">
    <source>
        <dbReference type="Proteomes" id="UP000235658"/>
    </source>
</evidence>
<evidence type="ECO:0000313" key="4">
    <source>
        <dbReference type="EMBL" id="PMC82665.1"/>
    </source>
</evidence>
<dbReference type="Gene3D" id="1.10.132.50">
    <property type="entry name" value="ATP synthase (C/AC39) subunit, domain 3"/>
    <property type="match status" value="1"/>
</dbReference>
<sequence>MKAYVVKAKAKLGKLPKKETCRDLLYEDSLERKLDIIRNNNSEIPNLSSKKDLEIFLSNKLYDDLYSFLKFLKGEEKEFFIKYISKFELQLMQLIVQAIINNHLDDSLDIIKREKFSHDINVSKDDDFESFVRKSNSSKYYRTLYPFLNENIEKKSIIFLISNSLNKLYYRQLLEETKKLPKNIGFELKDFVGKQIDIFNIEMLYRLKKNFSLNNYEIFNYLIEGGKYLRTKDLKKLSSLDFNKFKDEILKTNYKDLFLSTYNFYKAKEDLLSENSKKLSSSKYDLLNLIYIVDMMTISNKNIVSILEFDETFDKDEKKHYIIKR</sequence>
<dbReference type="SUPFAM" id="SSF103486">
    <property type="entry name" value="V-type ATP synthase subunit C"/>
    <property type="match status" value="1"/>
</dbReference>
<gene>
    <name evidence="4" type="ORF">CJ192_02710</name>
</gene>
<dbReference type="InterPro" id="IPR050873">
    <property type="entry name" value="V-ATPase_V0D/AC39_subunit"/>
</dbReference>
<dbReference type="InterPro" id="IPR036079">
    <property type="entry name" value="ATPase_csu/dsu_sf"/>
</dbReference>
<reference evidence="4 5" key="1">
    <citation type="submission" date="2017-09" db="EMBL/GenBank/DDBJ databases">
        <title>Bacterial strain isolated from the female urinary microbiota.</title>
        <authorList>
            <person name="Thomas-White K."/>
            <person name="Kumar N."/>
            <person name="Forster S."/>
            <person name="Putonti C."/>
            <person name="Lawley T."/>
            <person name="Wolfe A.J."/>
        </authorList>
    </citation>
    <scope>NUCLEOTIDE SEQUENCE [LARGE SCALE GENOMIC DNA]</scope>
    <source>
        <strain evidence="4 5">UMB0204</strain>
    </source>
</reference>
<evidence type="ECO:0008006" key="6">
    <source>
        <dbReference type="Google" id="ProtNLM"/>
    </source>
</evidence>
<dbReference type="InterPro" id="IPR044911">
    <property type="entry name" value="V-type_ATPase_csu/dsu_dom_3"/>
</dbReference>
<keyword evidence="2" id="KW-0813">Transport</keyword>
<dbReference type="GO" id="GO:0046961">
    <property type="term" value="F:proton-transporting ATPase activity, rotational mechanism"/>
    <property type="evidence" value="ECO:0007669"/>
    <property type="project" value="InterPro"/>
</dbReference>
<dbReference type="RefSeq" id="WP_102197674.1">
    <property type="nucleotide sequence ID" value="NZ_PNHP01000001.1"/>
</dbReference>
<keyword evidence="3" id="KW-0406">Ion transport</keyword>
<comment type="similarity">
    <text evidence="1">Belongs to the V-ATPase V0D/AC39 subunit family.</text>
</comment>